<evidence type="ECO:0000256" key="2">
    <source>
        <dbReference type="ARBA" id="ARBA00022525"/>
    </source>
</evidence>
<evidence type="ECO:0000313" key="8">
    <source>
        <dbReference type="EMBL" id="VDI58920.1"/>
    </source>
</evidence>
<accession>A0A8B6G5G0</accession>
<reference evidence="8" key="1">
    <citation type="submission" date="2018-11" db="EMBL/GenBank/DDBJ databases">
        <authorList>
            <person name="Alioto T."/>
            <person name="Alioto T."/>
        </authorList>
    </citation>
    <scope>NUCLEOTIDE SEQUENCE</scope>
</reference>
<feature type="binding site" evidence="4">
    <location>
        <position position="22"/>
    </location>
    <ligand>
        <name>Zn(2+)</name>
        <dbReference type="ChEBI" id="CHEBI:29105"/>
        <note>ligand shared with metalloproteinase partner</note>
    </ligand>
</feature>
<comment type="subcellular location">
    <subcellularLocation>
        <location evidence="1">Secreted</location>
    </subcellularLocation>
</comment>
<comment type="caution">
    <text evidence="8">The sequence shown here is derived from an EMBL/GenBank/DDBJ whole genome shotgun (WGS) entry which is preliminary data.</text>
</comment>
<keyword evidence="9" id="KW-1185">Reference proteome</keyword>
<sequence length="201" mass="22500">MVTKVLPLIICLVWLASGVYSCSCAGFQHPQDQFCSSDYVFYGKVTNEQFISGPADDTANNFATWKYTFNIIFKMKGITEGVGQDVVIETAGNGALCGIRLTVGKSLILMGTEQADGTKRIGLCDFVSQLDNLTPYQTFYLFTRCSYSYHRNCRMSCKIGPNSRDCKYDPFNTNDGTICLAKKALCRREGQRCRWVNNETC</sequence>
<evidence type="ECO:0000256" key="4">
    <source>
        <dbReference type="PIRSR" id="PIRSR601820-1"/>
    </source>
</evidence>
<dbReference type="Proteomes" id="UP000596742">
    <property type="component" value="Unassembled WGS sequence"/>
</dbReference>
<dbReference type="Gene3D" id="2.40.50.120">
    <property type="match status" value="1"/>
</dbReference>
<evidence type="ECO:0000256" key="5">
    <source>
        <dbReference type="PIRSR" id="PIRSR601820-3"/>
    </source>
</evidence>
<evidence type="ECO:0000256" key="1">
    <source>
        <dbReference type="ARBA" id="ARBA00004613"/>
    </source>
</evidence>
<dbReference type="InterPro" id="IPR001134">
    <property type="entry name" value="Netrin_domain"/>
</dbReference>
<organism evidence="8 9">
    <name type="scientific">Mytilus galloprovincialis</name>
    <name type="common">Mediterranean mussel</name>
    <dbReference type="NCBI Taxonomy" id="29158"/>
    <lineage>
        <taxon>Eukaryota</taxon>
        <taxon>Metazoa</taxon>
        <taxon>Spiralia</taxon>
        <taxon>Lophotrochozoa</taxon>
        <taxon>Mollusca</taxon>
        <taxon>Bivalvia</taxon>
        <taxon>Autobranchia</taxon>
        <taxon>Pteriomorphia</taxon>
        <taxon>Mytilida</taxon>
        <taxon>Mytiloidea</taxon>
        <taxon>Mytilidae</taxon>
        <taxon>Mytilinae</taxon>
        <taxon>Mytilus</taxon>
    </lineage>
</organism>
<feature type="disulfide bond" evidence="5">
    <location>
        <begin position="166"/>
        <end position="186"/>
    </location>
</feature>
<dbReference type="GO" id="GO:0002020">
    <property type="term" value="F:protease binding"/>
    <property type="evidence" value="ECO:0007669"/>
    <property type="project" value="TreeGrafter"/>
</dbReference>
<evidence type="ECO:0000313" key="9">
    <source>
        <dbReference type="Proteomes" id="UP000596742"/>
    </source>
</evidence>
<dbReference type="InterPro" id="IPR008993">
    <property type="entry name" value="TIMP-like_OB-fold"/>
</dbReference>
<evidence type="ECO:0000259" key="7">
    <source>
        <dbReference type="PROSITE" id="PS50189"/>
    </source>
</evidence>
<dbReference type="Pfam" id="PF00965">
    <property type="entry name" value="TIMP"/>
    <property type="match status" value="1"/>
</dbReference>
<dbReference type="GO" id="GO:0051045">
    <property type="term" value="P:negative regulation of membrane protein ectodomain proteolysis"/>
    <property type="evidence" value="ECO:0007669"/>
    <property type="project" value="TreeGrafter"/>
</dbReference>
<feature type="chain" id="PRO_5032639610" evidence="6">
    <location>
        <begin position="22"/>
        <end position="201"/>
    </location>
</feature>
<dbReference type="InterPro" id="IPR001820">
    <property type="entry name" value="TIMP"/>
</dbReference>
<dbReference type="PROSITE" id="PS50189">
    <property type="entry name" value="NTR"/>
    <property type="match status" value="1"/>
</dbReference>
<dbReference type="SMART" id="SM00206">
    <property type="entry name" value="NTR"/>
    <property type="match status" value="1"/>
</dbReference>
<keyword evidence="3 5" id="KW-1015">Disulfide bond</keyword>
<dbReference type="PROSITE" id="PS51257">
    <property type="entry name" value="PROKAR_LIPOPROTEIN"/>
    <property type="match status" value="1"/>
</dbReference>
<feature type="signal peptide" evidence="6">
    <location>
        <begin position="1"/>
        <end position="21"/>
    </location>
</feature>
<protein>
    <submittedName>
        <fullName evidence="8">Metalloproteinase inhibitor 3</fullName>
    </submittedName>
</protein>
<evidence type="ECO:0000256" key="6">
    <source>
        <dbReference type="SAM" id="SignalP"/>
    </source>
</evidence>
<dbReference type="AlphaFoldDB" id="A0A8B6G5G0"/>
<gene>
    <name evidence="8" type="ORF">MGAL_10B041275</name>
</gene>
<proteinExistence type="predicted"/>
<name>A0A8B6G5G0_MYTGA</name>
<keyword evidence="4" id="KW-0479">Metal-binding</keyword>
<keyword evidence="4" id="KW-0862">Zinc</keyword>
<dbReference type="GO" id="GO:0005615">
    <property type="term" value="C:extracellular space"/>
    <property type="evidence" value="ECO:0007669"/>
    <property type="project" value="TreeGrafter"/>
</dbReference>
<dbReference type="EMBL" id="UYJE01007895">
    <property type="protein sequence ID" value="VDI58920.1"/>
    <property type="molecule type" value="Genomic_DNA"/>
</dbReference>
<evidence type="ECO:0000256" key="3">
    <source>
        <dbReference type="ARBA" id="ARBA00023157"/>
    </source>
</evidence>
<feature type="disulfide bond" evidence="5">
    <location>
        <begin position="153"/>
        <end position="193"/>
    </location>
</feature>
<keyword evidence="2" id="KW-0964">Secreted</keyword>
<feature type="domain" description="NTR" evidence="7">
    <location>
        <begin position="22"/>
        <end position="153"/>
    </location>
</feature>
<feature type="disulfide bond" evidence="5">
    <location>
        <begin position="22"/>
        <end position="97"/>
    </location>
</feature>
<dbReference type="GO" id="GO:0031012">
    <property type="term" value="C:extracellular matrix"/>
    <property type="evidence" value="ECO:0007669"/>
    <property type="project" value="TreeGrafter"/>
</dbReference>
<dbReference type="SUPFAM" id="SSF50242">
    <property type="entry name" value="TIMP-like"/>
    <property type="match status" value="1"/>
</dbReference>
<dbReference type="GO" id="GO:0008191">
    <property type="term" value="F:metalloendopeptidase inhibitor activity"/>
    <property type="evidence" value="ECO:0007669"/>
    <property type="project" value="InterPro"/>
</dbReference>
<dbReference type="GO" id="GO:0046872">
    <property type="term" value="F:metal ion binding"/>
    <property type="evidence" value="ECO:0007669"/>
    <property type="project" value="UniProtKB-KW"/>
</dbReference>
<feature type="disulfide bond" evidence="5">
    <location>
        <begin position="24"/>
        <end position="124"/>
    </location>
</feature>
<dbReference type="PANTHER" id="PTHR11844:SF25">
    <property type="entry name" value="NTR DOMAIN-CONTAINING PROTEIN"/>
    <property type="match status" value="1"/>
</dbReference>
<keyword evidence="6" id="KW-0732">Signal</keyword>
<dbReference type="PANTHER" id="PTHR11844">
    <property type="entry name" value="METALLOPROTEASE INHIBITOR"/>
    <property type="match status" value="1"/>
</dbReference>
<dbReference type="OrthoDB" id="6102021at2759"/>